<dbReference type="AlphaFoldDB" id="A0A1D2VH13"/>
<keyword evidence="2" id="KW-1185">Reference proteome</keyword>
<dbReference type="GeneID" id="30962851"/>
<accession>A0A1D2VH13</accession>
<dbReference type="Proteomes" id="UP000095038">
    <property type="component" value="Unassembled WGS sequence"/>
</dbReference>
<dbReference type="EMBL" id="KV454480">
    <property type="protein sequence ID" value="ODV60944.1"/>
    <property type="molecule type" value="Genomic_DNA"/>
</dbReference>
<reference evidence="2" key="1">
    <citation type="submission" date="2016-05" db="EMBL/GenBank/DDBJ databases">
        <title>Comparative genomics of biotechnologically important yeasts.</title>
        <authorList>
            <consortium name="DOE Joint Genome Institute"/>
            <person name="Riley R."/>
            <person name="Haridas S."/>
            <person name="Wolfe K.H."/>
            <person name="Lopes M.R."/>
            <person name="Hittinger C.T."/>
            <person name="Goker M."/>
            <person name="Salamov A."/>
            <person name="Wisecaver J."/>
            <person name="Long T.M."/>
            <person name="Aerts A.L."/>
            <person name="Barry K."/>
            <person name="Choi C."/>
            <person name="Clum A."/>
            <person name="Coughlan A.Y."/>
            <person name="Deshpande S."/>
            <person name="Douglass A.P."/>
            <person name="Hanson S.J."/>
            <person name="Klenk H.-P."/>
            <person name="Labutti K."/>
            <person name="Lapidus A."/>
            <person name="Lindquist E."/>
            <person name="Lipzen A."/>
            <person name="Meier-Kolthoff J.P."/>
            <person name="Ohm R.A."/>
            <person name="Otillar R.P."/>
            <person name="Pangilinan J."/>
            <person name="Peng Y."/>
            <person name="Rokas A."/>
            <person name="Rosa C.A."/>
            <person name="Scheuner C."/>
            <person name="Sibirny A.A."/>
            <person name="Slot J.C."/>
            <person name="Stielow J.B."/>
            <person name="Sun H."/>
            <person name="Kurtzman C.P."/>
            <person name="Blackwell M."/>
            <person name="Grigoriev I.V."/>
            <person name="Jeffries T.W."/>
        </authorList>
    </citation>
    <scope>NUCLEOTIDE SEQUENCE [LARGE SCALE GENOMIC DNA]</scope>
    <source>
        <strain evidence="2">DSM 1968</strain>
    </source>
</reference>
<dbReference type="InParanoid" id="A0A1D2VH13"/>
<sequence>MKRYCLLGLYGRYNRNIINKRSFSLSKYLWNTNSFVFFNKQIPQIKNEEHFEDLYFKIIVSNELLKSEKKALYNSLVLNIFRDKKLKRNETTLNVLFNCFKILIKNHQELPNTFNKIEKMQLINKFLKLNYRNERDYYCWEFYGDICKIEPSLLKDKKLEKDIQFFLNLLIKKLIENEKEFGEDNFSKVLRIFRDNNELFSENFLINTEEVEEIFKEYLINQCLKKNEINLLFDFYDGEKKAKEIIKIVFNEKLGTKTYNDEFQVKTIQFLLNKKNRLKIEQNLDTSDCKKLLEFFIEIRRRQKTPKISIEKIHDKNNYLEEEFYRLQEVIDLNKFDIEDSDGSKSIREKLLIYYGFFNQRKTDKYLYRYEKYSKLEFIDEIEVKNNNLSYFKSLVYSYLFESTKDKENLINNFIYKYINGKDINNDGDERFNIRLVKCLIFYKSINNFNDSIDIYNKYIKEAETLDRKNIADVNMGLVSYCYHIVESIMVSSYYNLDREISKFIYNGSIKYKLVKAESTEDLRLKQLLKDFSSCYNSERLKSGSETEYDKEKIKKYLREHLVLDFLLDL</sequence>
<evidence type="ECO:0000313" key="2">
    <source>
        <dbReference type="Proteomes" id="UP000095038"/>
    </source>
</evidence>
<gene>
    <name evidence="1" type="ORF">ASCRUDRAFT_144742</name>
</gene>
<protein>
    <submittedName>
        <fullName evidence="1">Uncharacterized protein</fullName>
    </submittedName>
</protein>
<name>A0A1D2VH13_9ASCO</name>
<organism evidence="1 2">
    <name type="scientific">Ascoidea rubescens DSM 1968</name>
    <dbReference type="NCBI Taxonomy" id="1344418"/>
    <lineage>
        <taxon>Eukaryota</taxon>
        <taxon>Fungi</taxon>
        <taxon>Dikarya</taxon>
        <taxon>Ascomycota</taxon>
        <taxon>Saccharomycotina</taxon>
        <taxon>Saccharomycetes</taxon>
        <taxon>Ascoideaceae</taxon>
        <taxon>Ascoidea</taxon>
    </lineage>
</organism>
<dbReference type="RefSeq" id="XP_020047251.1">
    <property type="nucleotide sequence ID" value="XM_020189215.1"/>
</dbReference>
<proteinExistence type="predicted"/>
<evidence type="ECO:0000313" key="1">
    <source>
        <dbReference type="EMBL" id="ODV60944.1"/>
    </source>
</evidence>